<dbReference type="Pfam" id="PF07331">
    <property type="entry name" value="TctB"/>
    <property type="match status" value="1"/>
</dbReference>
<feature type="transmembrane region" description="Helical" evidence="1">
    <location>
        <begin position="83"/>
        <end position="107"/>
    </location>
</feature>
<evidence type="ECO:0000313" key="4">
    <source>
        <dbReference type="Proteomes" id="UP000643405"/>
    </source>
</evidence>
<dbReference type="EMBL" id="JACVVX010000012">
    <property type="protein sequence ID" value="MBD0417353.1"/>
    <property type="molecule type" value="Genomic_DNA"/>
</dbReference>
<keyword evidence="1" id="KW-1133">Transmembrane helix</keyword>
<evidence type="ECO:0000256" key="1">
    <source>
        <dbReference type="SAM" id="Phobius"/>
    </source>
</evidence>
<evidence type="ECO:0000313" key="3">
    <source>
        <dbReference type="EMBL" id="MBD0417353.1"/>
    </source>
</evidence>
<keyword evidence="1" id="KW-0812">Transmembrane</keyword>
<dbReference type="Proteomes" id="UP000643405">
    <property type="component" value="Unassembled WGS sequence"/>
</dbReference>
<dbReference type="RefSeq" id="WP_188166793.1">
    <property type="nucleotide sequence ID" value="NZ_JACVVX010000012.1"/>
</dbReference>
<sequence length="148" mass="16272">MRLKSYRDFWAAMLFAVISLVFLWQSAGLAMGTAARMGPAYMPRMLCILMLIVAAVLFVRSLRTRDDEGVALNLRPMLIIPAAMMAFALALYPLGLVIAVCLSVTIASFSDKDSRPVEVFFTALFLSIFSVAVFAYGLKLNLPLWPGA</sequence>
<evidence type="ECO:0000259" key="2">
    <source>
        <dbReference type="Pfam" id="PF07331"/>
    </source>
</evidence>
<organism evidence="3 4">
    <name type="scientific">Oryzicola mucosus</name>
    <dbReference type="NCBI Taxonomy" id="2767425"/>
    <lineage>
        <taxon>Bacteria</taxon>
        <taxon>Pseudomonadati</taxon>
        <taxon>Pseudomonadota</taxon>
        <taxon>Alphaproteobacteria</taxon>
        <taxon>Hyphomicrobiales</taxon>
        <taxon>Phyllobacteriaceae</taxon>
        <taxon>Oryzicola</taxon>
    </lineage>
</organism>
<reference evidence="3" key="1">
    <citation type="submission" date="2020-09" db="EMBL/GenBank/DDBJ databases">
        <title>Genome seq and assembly of Tianweitania sp.</title>
        <authorList>
            <person name="Chhetri G."/>
        </authorList>
    </citation>
    <scope>NUCLEOTIDE SEQUENCE</scope>
    <source>
        <strain evidence="3">Rool2</strain>
    </source>
</reference>
<keyword evidence="4" id="KW-1185">Reference proteome</keyword>
<feature type="transmembrane region" description="Helical" evidence="1">
    <location>
        <begin position="119"/>
        <end position="138"/>
    </location>
</feature>
<proteinExistence type="predicted"/>
<accession>A0A8J6PZ29</accession>
<feature type="domain" description="DUF1468" evidence="2">
    <location>
        <begin position="10"/>
        <end position="143"/>
    </location>
</feature>
<feature type="transmembrane region" description="Helical" evidence="1">
    <location>
        <begin position="42"/>
        <end position="62"/>
    </location>
</feature>
<protein>
    <submittedName>
        <fullName evidence="3">Tripartite tricarboxylate transporter TctB family protein</fullName>
    </submittedName>
</protein>
<comment type="caution">
    <text evidence="3">The sequence shown here is derived from an EMBL/GenBank/DDBJ whole genome shotgun (WGS) entry which is preliminary data.</text>
</comment>
<dbReference type="AlphaFoldDB" id="A0A8J6PZ29"/>
<name>A0A8J6PZ29_9HYPH</name>
<keyword evidence="1" id="KW-0472">Membrane</keyword>
<gene>
    <name evidence="3" type="ORF">ICI42_22175</name>
</gene>
<dbReference type="InterPro" id="IPR009936">
    <property type="entry name" value="DUF1468"/>
</dbReference>